<reference evidence="2" key="3">
    <citation type="submission" date="2022-06" db="UniProtKB">
        <authorList>
            <consortium name="EnsemblPlants"/>
        </authorList>
    </citation>
    <scope>IDENTIFICATION</scope>
</reference>
<evidence type="ECO:0000313" key="2">
    <source>
        <dbReference type="EnsemblPlants" id="TuG1812G0600003756.01.T02"/>
    </source>
</evidence>
<reference evidence="2" key="2">
    <citation type="submission" date="2018-03" db="EMBL/GenBank/DDBJ databases">
        <title>The Triticum urartu genome reveals the dynamic nature of wheat genome evolution.</title>
        <authorList>
            <person name="Ling H."/>
            <person name="Ma B."/>
            <person name="Shi X."/>
            <person name="Liu H."/>
            <person name="Dong L."/>
            <person name="Sun H."/>
            <person name="Cao Y."/>
            <person name="Gao Q."/>
            <person name="Zheng S."/>
            <person name="Li Y."/>
            <person name="Yu Y."/>
            <person name="Du H."/>
            <person name="Qi M."/>
            <person name="Li Y."/>
            <person name="Yu H."/>
            <person name="Cui Y."/>
            <person name="Wang N."/>
            <person name="Chen C."/>
            <person name="Wu H."/>
            <person name="Zhao Y."/>
            <person name="Zhang J."/>
            <person name="Li Y."/>
            <person name="Zhou W."/>
            <person name="Zhang B."/>
            <person name="Hu W."/>
            <person name="Eijk M."/>
            <person name="Tang J."/>
            <person name="Witsenboer H."/>
            <person name="Zhao S."/>
            <person name="Li Z."/>
            <person name="Zhang A."/>
            <person name="Wang D."/>
            <person name="Liang C."/>
        </authorList>
    </citation>
    <scope>NUCLEOTIDE SEQUENCE [LARGE SCALE GENOMIC DNA]</scope>
    <source>
        <strain evidence="2">cv. G1812</strain>
    </source>
</reference>
<evidence type="ECO:0000313" key="3">
    <source>
        <dbReference type="Proteomes" id="UP000015106"/>
    </source>
</evidence>
<dbReference type="EnsemblPlants" id="TuG1812G0600003756.01.T02">
    <property type="protein sequence ID" value="TuG1812G0600003756.01.T02"/>
    <property type="gene ID" value="TuG1812G0600003756.01"/>
</dbReference>
<sequence>MSSRSRSATAPTATRRQTNQARRCTTCGYTLPLSWPPFCFLPSLGSAAVAVTRDLEGIS</sequence>
<accession>A0A8R7QX86</accession>
<proteinExistence type="predicted"/>
<protein>
    <submittedName>
        <fullName evidence="2">Uncharacterized protein</fullName>
    </submittedName>
</protein>
<dbReference type="AlphaFoldDB" id="A0A8R7QX86"/>
<evidence type="ECO:0000256" key="1">
    <source>
        <dbReference type="SAM" id="MobiDB-lite"/>
    </source>
</evidence>
<reference evidence="3" key="1">
    <citation type="journal article" date="2013" name="Nature">
        <title>Draft genome of the wheat A-genome progenitor Triticum urartu.</title>
        <authorList>
            <person name="Ling H.Q."/>
            <person name="Zhao S."/>
            <person name="Liu D."/>
            <person name="Wang J."/>
            <person name="Sun H."/>
            <person name="Zhang C."/>
            <person name="Fan H."/>
            <person name="Li D."/>
            <person name="Dong L."/>
            <person name="Tao Y."/>
            <person name="Gao C."/>
            <person name="Wu H."/>
            <person name="Li Y."/>
            <person name="Cui Y."/>
            <person name="Guo X."/>
            <person name="Zheng S."/>
            <person name="Wang B."/>
            <person name="Yu K."/>
            <person name="Liang Q."/>
            <person name="Yang W."/>
            <person name="Lou X."/>
            <person name="Chen J."/>
            <person name="Feng M."/>
            <person name="Jian J."/>
            <person name="Zhang X."/>
            <person name="Luo G."/>
            <person name="Jiang Y."/>
            <person name="Liu J."/>
            <person name="Wang Z."/>
            <person name="Sha Y."/>
            <person name="Zhang B."/>
            <person name="Wu H."/>
            <person name="Tang D."/>
            <person name="Shen Q."/>
            <person name="Xue P."/>
            <person name="Zou S."/>
            <person name="Wang X."/>
            <person name="Liu X."/>
            <person name="Wang F."/>
            <person name="Yang Y."/>
            <person name="An X."/>
            <person name="Dong Z."/>
            <person name="Zhang K."/>
            <person name="Zhang X."/>
            <person name="Luo M.C."/>
            <person name="Dvorak J."/>
            <person name="Tong Y."/>
            <person name="Wang J."/>
            <person name="Yang H."/>
            <person name="Li Z."/>
            <person name="Wang D."/>
            <person name="Zhang A."/>
            <person name="Wang J."/>
        </authorList>
    </citation>
    <scope>NUCLEOTIDE SEQUENCE</scope>
    <source>
        <strain evidence="3">cv. G1812</strain>
    </source>
</reference>
<name>A0A8R7QX86_TRIUA</name>
<dbReference type="Proteomes" id="UP000015106">
    <property type="component" value="Chromosome 6"/>
</dbReference>
<feature type="region of interest" description="Disordered" evidence="1">
    <location>
        <begin position="1"/>
        <end position="21"/>
    </location>
</feature>
<organism evidence="2 3">
    <name type="scientific">Triticum urartu</name>
    <name type="common">Red wild einkorn</name>
    <name type="synonym">Crithodium urartu</name>
    <dbReference type="NCBI Taxonomy" id="4572"/>
    <lineage>
        <taxon>Eukaryota</taxon>
        <taxon>Viridiplantae</taxon>
        <taxon>Streptophyta</taxon>
        <taxon>Embryophyta</taxon>
        <taxon>Tracheophyta</taxon>
        <taxon>Spermatophyta</taxon>
        <taxon>Magnoliopsida</taxon>
        <taxon>Liliopsida</taxon>
        <taxon>Poales</taxon>
        <taxon>Poaceae</taxon>
        <taxon>BOP clade</taxon>
        <taxon>Pooideae</taxon>
        <taxon>Triticodae</taxon>
        <taxon>Triticeae</taxon>
        <taxon>Triticinae</taxon>
        <taxon>Triticum</taxon>
    </lineage>
</organism>
<dbReference type="Gramene" id="TuG1812G0600003756.01.T02">
    <property type="protein sequence ID" value="TuG1812G0600003756.01.T02"/>
    <property type="gene ID" value="TuG1812G0600003756.01"/>
</dbReference>
<keyword evidence="3" id="KW-1185">Reference proteome</keyword>